<dbReference type="Proteomes" id="UP000030645">
    <property type="component" value="Unassembled WGS sequence"/>
</dbReference>
<evidence type="ECO:0000256" key="1">
    <source>
        <dbReference type="ARBA" id="ARBA00004141"/>
    </source>
</evidence>
<feature type="transmembrane region" description="Helical" evidence="6">
    <location>
        <begin position="415"/>
        <end position="436"/>
    </location>
</feature>
<dbReference type="eggNOG" id="KOG2568">
    <property type="taxonomic scope" value="Eukaryota"/>
</dbReference>
<evidence type="ECO:0000256" key="6">
    <source>
        <dbReference type="SAM" id="Phobius"/>
    </source>
</evidence>
<feature type="transmembrane region" description="Helical" evidence="6">
    <location>
        <begin position="374"/>
        <end position="394"/>
    </location>
</feature>
<dbReference type="PANTHER" id="PTHR21229">
    <property type="entry name" value="LUNG SEVEN TRANSMEMBRANE RECEPTOR"/>
    <property type="match status" value="1"/>
</dbReference>
<keyword evidence="9" id="KW-1185">Reference proteome</keyword>
<evidence type="ECO:0000256" key="5">
    <source>
        <dbReference type="ARBA" id="ARBA00023136"/>
    </source>
</evidence>
<evidence type="ECO:0000313" key="8">
    <source>
        <dbReference type="EMBL" id="EXB54251.1"/>
    </source>
</evidence>
<feature type="domain" description="GOST seven transmembrane" evidence="7">
    <location>
        <begin position="232"/>
        <end position="477"/>
    </location>
</feature>
<keyword evidence="4 6" id="KW-1133">Transmembrane helix</keyword>
<dbReference type="OrthoDB" id="19932at2759"/>
<dbReference type="GO" id="GO:0005794">
    <property type="term" value="C:Golgi apparatus"/>
    <property type="evidence" value="ECO:0007669"/>
    <property type="project" value="TreeGrafter"/>
</dbReference>
<dbReference type="InterPro" id="IPR053937">
    <property type="entry name" value="GOST_TM"/>
</dbReference>
<evidence type="ECO:0000256" key="3">
    <source>
        <dbReference type="ARBA" id="ARBA00022729"/>
    </source>
</evidence>
<dbReference type="InterPro" id="IPR009637">
    <property type="entry name" value="GPR107/GPR108-like"/>
</dbReference>
<dbReference type="GO" id="GO:0016020">
    <property type="term" value="C:membrane"/>
    <property type="evidence" value="ECO:0007669"/>
    <property type="project" value="UniProtKB-SubCell"/>
</dbReference>
<proteinExistence type="predicted"/>
<sequence length="528" mass="59764">MAEKEMLLWSFKRLGLGFLIIWWFWLASSSASIHEYGREAFTPQENAFFFHGGSEGLYASKIRRDSSSASADHDSSSPPDKPLKGKSFIRFESVSFVRTKDSANKQNAMQQNTGLVEAIILEVKDRERIGGSFLKSNVICCTPGLANSGSCKLGEVIIHKSEDNPDWPMRIKTFFEGKNVETSMSPQMVEINKTGMYYLYFMFCDPELKGTLIKGRTVWRNPDGYLPGKMAPLMTFYGFMSLAYLVLGLVWFLRFVRFWKDIIQLHYHITAVIALGMCEMAVWYFEYANFNSTGTRPMGITLWAVTFSSVKKTVSRLLLLVVSMGYGVVKPTLGGITSKVLLLGVIYFVASQALELVEHLGNINDFSGKTKLFLVLPVAFLDSWFILWIFSSLSKTLEKLQMRRNTVKLELYRKFTNSLAVSVLLSIAWIGFELYFNATDPLSELWQIAWIIPAFWSLLAYSLLAVICLLWAPSRNPTRYAYSEETGDEFDEEGISLTSSAMHVGGDTVAKREFPDGFGEALEEDKRE</sequence>
<evidence type="ECO:0000259" key="7">
    <source>
        <dbReference type="Pfam" id="PF06814"/>
    </source>
</evidence>
<feature type="transmembrane region" description="Helical" evidence="6">
    <location>
        <begin position="336"/>
        <end position="354"/>
    </location>
</feature>
<keyword evidence="3" id="KW-0732">Signal</keyword>
<feature type="transmembrane region" description="Helical" evidence="6">
    <location>
        <begin position="265"/>
        <end position="285"/>
    </location>
</feature>
<dbReference type="PANTHER" id="PTHR21229:SF55">
    <property type="entry name" value="EXPRESSED PROTEIN-RELATED"/>
    <property type="match status" value="1"/>
</dbReference>
<organism evidence="8 9">
    <name type="scientific">Morus notabilis</name>
    <dbReference type="NCBI Taxonomy" id="981085"/>
    <lineage>
        <taxon>Eukaryota</taxon>
        <taxon>Viridiplantae</taxon>
        <taxon>Streptophyta</taxon>
        <taxon>Embryophyta</taxon>
        <taxon>Tracheophyta</taxon>
        <taxon>Spermatophyta</taxon>
        <taxon>Magnoliopsida</taxon>
        <taxon>eudicotyledons</taxon>
        <taxon>Gunneridae</taxon>
        <taxon>Pentapetalae</taxon>
        <taxon>rosids</taxon>
        <taxon>fabids</taxon>
        <taxon>Rosales</taxon>
        <taxon>Moraceae</taxon>
        <taxon>Moreae</taxon>
        <taxon>Morus</taxon>
    </lineage>
</organism>
<keyword evidence="2 6" id="KW-0812">Transmembrane</keyword>
<feature type="transmembrane region" description="Helical" evidence="6">
    <location>
        <begin position="448"/>
        <end position="472"/>
    </location>
</feature>
<evidence type="ECO:0000256" key="2">
    <source>
        <dbReference type="ARBA" id="ARBA00022692"/>
    </source>
</evidence>
<evidence type="ECO:0000256" key="4">
    <source>
        <dbReference type="ARBA" id="ARBA00022989"/>
    </source>
</evidence>
<dbReference type="KEGG" id="mnt:21397136"/>
<protein>
    <submittedName>
        <fullName evidence="8">Transmembrane protein 87B</fullName>
    </submittedName>
</protein>
<gene>
    <name evidence="8" type="ORF">L484_013977</name>
</gene>
<feature type="transmembrane region" description="Helical" evidence="6">
    <location>
        <begin position="230"/>
        <end position="253"/>
    </location>
</feature>
<name>W9QTT7_9ROSA</name>
<dbReference type="EMBL" id="KE344164">
    <property type="protein sequence ID" value="EXB54251.1"/>
    <property type="molecule type" value="Genomic_DNA"/>
</dbReference>
<comment type="subcellular location">
    <subcellularLocation>
        <location evidence="1">Membrane</location>
        <topology evidence="1">Multi-pass membrane protein</topology>
    </subcellularLocation>
</comment>
<reference evidence="9" key="1">
    <citation type="submission" date="2013-01" db="EMBL/GenBank/DDBJ databases">
        <title>Draft Genome Sequence of a Mulberry Tree, Morus notabilis C.K. Schneid.</title>
        <authorList>
            <person name="He N."/>
            <person name="Zhao S."/>
        </authorList>
    </citation>
    <scope>NUCLEOTIDE SEQUENCE</scope>
</reference>
<dbReference type="Pfam" id="PF06814">
    <property type="entry name" value="GOST_TM"/>
    <property type="match status" value="1"/>
</dbReference>
<accession>W9QTT7</accession>
<keyword evidence="5 6" id="KW-0472">Membrane</keyword>
<evidence type="ECO:0000313" key="9">
    <source>
        <dbReference type="Proteomes" id="UP000030645"/>
    </source>
</evidence>
<dbReference type="AlphaFoldDB" id="W9QTT7"/>